<proteinExistence type="predicted"/>
<accession>A0A956NE65</accession>
<comment type="caution">
    <text evidence="1">The sequence shown here is derived from an EMBL/GenBank/DDBJ whole genome shotgun (WGS) entry which is preliminary data.</text>
</comment>
<name>A0A956NE65_UNCEI</name>
<dbReference type="AlphaFoldDB" id="A0A956NE65"/>
<dbReference type="Proteomes" id="UP000739538">
    <property type="component" value="Unassembled WGS sequence"/>
</dbReference>
<evidence type="ECO:0000313" key="2">
    <source>
        <dbReference type="Proteomes" id="UP000739538"/>
    </source>
</evidence>
<protein>
    <submittedName>
        <fullName evidence="1">PorV/PorQ family protein</fullName>
    </submittedName>
</protein>
<reference evidence="1" key="1">
    <citation type="submission" date="2020-04" db="EMBL/GenBank/DDBJ databases">
        <authorList>
            <person name="Zhang T."/>
        </authorList>
    </citation>
    <scope>NUCLEOTIDE SEQUENCE</scope>
    <source>
        <strain evidence="1">HKST-UBA02</strain>
    </source>
</reference>
<gene>
    <name evidence="1" type="ORF">KDA27_16585</name>
</gene>
<dbReference type="EMBL" id="JAGQHS010000098">
    <property type="protein sequence ID" value="MCA9757423.1"/>
    <property type="molecule type" value="Genomic_DNA"/>
</dbReference>
<dbReference type="Gene3D" id="2.40.160.60">
    <property type="entry name" value="Outer membrane protein transport protein (OMPP1/FadL/TodX)"/>
    <property type="match status" value="1"/>
</dbReference>
<evidence type="ECO:0000313" key="1">
    <source>
        <dbReference type="EMBL" id="MCA9757423.1"/>
    </source>
</evidence>
<dbReference type="NCBIfam" id="NF033709">
    <property type="entry name" value="PorV_fam"/>
    <property type="match status" value="1"/>
</dbReference>
<organism evidence="1 2">
    <name type="scientific">Eiseniibacteriota bacterium</name>
    <dbReference type="NCBI Taxonomy" id="2212470"/>
    <lineage>
        <taxon>Bacteria</taxon>
        <taxon>Candidatus Eiseniibacteriota</taxon>
    </lineage>
</organism>
<reference evidence="1" key="2">
    <citation type="journal article" date="2021" name="Microbiome">
        <title>Successional dynamics and alternative stable states in a saline activated sludge microbial community over 9 years.</title>
        <authorList>
            <person name="Wang Y."/>
            <person name="Ye J."/>
            <person name="Ju F."/>
            <person name="Liu L."/>
            <person name="Boyd J.A."/>
            <person name="Deng Y."/>
            <person name="Parks D.H."/>
            <person name="Jiang X."/>
            <person name="Yin X."/>
            <person name="Woodcroft B.J."/>
            <person name="Tyson G.W."/>
            <person name="Hugenholtz P."/>
            <person name="Polz M.F."/>
            <person name="Zhang T."/>
        </authorList>
    </citation>
    <scope>NUCLEOTIDE SEQUENCE</scope>
    <source>
        <strain evidence="1">HKST-UBA02</strain>
    </source>
</reference>
<sequence>MRTQGATERTHMMATQLKRVREVAGTRVKTTLLGALCAVAGLVSLAHLATAQNEIGVQRVATSSGTFLKIGLDARVAALGGAYAAIVNGPQATFSNPAGVITATGLPAANVSYVRWLADIGIGSASFSRPVSSFGGQVAIGFAFLSTDFPETTEFYPQGTGRTVSYSDFLASISFSRLFTDRLAIGVTAKLLREEMGTGVGGPTTTGALFDAGTVYSLGYRNGKIAIALSHFGPDLKPTGSYFSNVTGAEVDYTAYSPPTSFHLGFAMDPWIAGPHRLTMVTQVVHPADQNESLLFGTEYWFQDSYSLRAGYDFAADELGFSAGFGFKVRFSGQEAVFDYAFTEGGNLDAVHRIGLGFGL</sequence>